<dbReference type="SUPFAM" id="SSF56935">
    <property type="entry name" value="Porins"/>
    <property type="match status" value="2"/>
</dbReference>
<dbReference type="RefSeq" id="WP_068541545.1">
    <property type="nucleotide sequence ID" value="NZ_LSFI01000016.1"/>
</dbReference>
<reference evidence="1 2" key="1">
    <citation type="submission" date="2016-02" db="EMBL/GenBank/DDBJ databases">
        <title>Draft genome sequence of Thermodesulfatator sp. S606.</title>
        <authorList>
            <person name="Lai Q."/>
            <person name="Cao J."/>
            <person name="Dupont S."/>
            <person name="Shao Z."/>
            <person name="Jebbar M."/>
            <person name="Alain K."/>
        </authorList>
    </citation>
    <scope>NUCLEOTIDE SEQUENCE [LARGE SCALE GENOMIC DNA]</scope>
    <source>
        <strain evidence="1 2">S606</strain>
    </source>
</reference>
<gene>
    <name evidence="1" type="ORF">TH606_04160</name>
</gene>
<evidence type="ECO:0000313" key="1">
    <source>
        <dbReference type="EMBL" id="OAG27936.1"/>
    </source>
</evidence>
<dbReference type="OrthoDB" id="9780748at2"/>
<keyword evidence="2" id="KW-1185">Reference proteome</keyword>
<dbReference type="STRING" id="1795632.TH606_04160"/>
<proteinExistence type="predicted"/>
<evidence type="ECO:0008006" key="3">
    <source>
        <dbReference type="Google" id="ProtNLM"/>
    </source>
</evidence>
<dbReference type="Proteomes" id="UP000076964">
    <property type="component" value="Unassembled WGS sequence"/>
</dbReference>
<name>A0A177E8B0_9BACT</name>
<sequence length="417" mass="49150">MYFLILSIMFLVIPSLVMGQSHFYSLSLFLDNEYTDNLYLDKEHKEDDFVSNAGFLFSAARSSRVSSMNLSYSLSRSFYWSQGENDSFRHNLSLGYNRSLTKKLSFDFRSIYYRTEEPIEPDREVFEERLGKREPYYRINSSANISYEYWKNSFIKAGLSINYLQNEDPTVEDSRIYNEFVSISKDFVKYFSELRLSTTQREFETTAPVETWQISFSQGYKLAHNKNVSFRFSFDKTQDKDPQGEDYKTYNISLMYAWQPTKTESYHFSLGYFWKNSDDKGNDEDGISFSVAYTKRYKLTTYSVSGSGGYRYQYGEAQNEGFTKYYDLSLSASHKISKKMTGTINLIYRWEDDQEEIKKTYGFNCSLSRTITKNLSASLTYSYRQVDSDNPNDEYEVNSLFFKINYLFWQGKGLPWL</sequence>
<comment type="caution">
    <text evidence="1">The sequence shown here is derived from an EMBL/GenBank/DDBJ whole genome shotgun (WGS) entry which is preliminary data.</text>
</comment>
<dbReference type="EMBL" id="LSFI01000016">
    <property type="protein sequence ID" value="OAG27936.1"/>
    <property type="molecule type" value="Genomic_DNA"/>
</dbReference>
<protein>
    <recommendedName>
        <fullName evidence="3">Outer membrane protein beta-barrel domain-containing protein</fullName>
    </recommendedName>
</protein>
<evidence type="ECO:0000313" key="2">
    <source>
        <dbReference type="Proteomes" id="UP000076964"/>
    </source>
</evidence>
<dbReference type="AlphaFoldDB" id="A0A177E8B0"/>
<accession>A0A177E8B0</accession>
<organism evidence="1 2">
    <name type="scientific">Thermodesulfatator autotrophicus</name>
    <dbReference type="NCBI Taxonomy" id="1795632"/>
    <lineage>
        <taxon>Bacteria</taxon>
        <taxon>Pseudomonadati</taxon>
        <taxon>Thermodesulfobacteriota</taxon>
        <taxon>Thermodesulfobacteria</taxon>
        <taxon>Thermodesulfobacteriales</taxon>
        <taxon>Thermodesulfatatoraceae</taxon>
        <taxon>Thermodesulfatator</taxon>
    </lineage>
</organism>